<dbReference type="AlphaFoldDB" id="A0A1W1IDA5"/>
<evidence type="ECO:0000313" key="2">
    <source>
        <dbReference type="Proteomes" id="UP000195985"/>
    </source>
</evidence>
<accession>A0A1W1IDA5</accession>
<dbReference type="EMBL" id="FWEY01000002">
    <property type="protein sequence ID" value="SLM51012.1"/>
    <property type="molecule type" value="Genomic_DNA"/>
</dbReference>
<name>A0A1W1IDA5_9LACT</name>
<organism evidence="1 2">
    <name type="scientific">Trichococcus pasteurii</name>
    <dbReference type="NCBI Taxonomy" id="43064"/>
    <lineage>
        <taxon>Bacteria</taxon>
        <taxon>Bacillati</taxon>
        <taxon>Bacillota</taxon>
        <taxon>Bacilli</taxon>
        <taxon>Lactobacillales</taxon>
        <taxon>Carnobacteriaceae</taxon>
        <taxon>Trichococcus</taxon>
    </lineage>
</organism>
<dbReference type="STRING" id="43064.SAMN04488086_1286"/>
<keyword evidence="2" id="KW-1185">Reference proteome</keyword>
<gene>
    <name evidence="1" type="ORF">TPAS_687</name>
</gene>
<dbReference type="RefSeq" id="WP_086941898.1">
    <property type="nucleotide sequence ID" value="NZ_FONM01000028.1"/>
</dbReference>
<sequence>MRNIKFVMELLDKQLGVSTGASDFGYESVTLDRSELDTDLLPGYFDEIQTDETLLIHFYNVYDYIVYIVADVKDSRWWLVGILKAGKLAFSRRFDL</sequence>
<proteinExistence type="predicted"/>
<protein>
    <submittedName>
        <fullName evidence="1">Uncharacterized protein</fullName>
    </submittedName>
</protein>
<evidence type="ECO:0000313" key="1">
    <source>
        <dbReference type="EMBL" id="SLM51012.1"/>
    </source>
</evidence>
<dbReference type="Proteomes" id="UP000195985">
    <property type="component" value="Unassembled WGS sequence"/>
</dbReference>
<reference evidence="2" key="1">
    <citation type="submission" date="2016-04" db="EMBL/GenBank/DDBJ databases">
        <authorList>
            <person name="Strepis N."/>
        </authorList>
    </citation>
    <scope>NUCLEOTIDE SEQUENCE [LARGE SCALE GENOMIC DNA]</scope>
</reference>